<sequence length="80" mass="9283">MDHDKRRGEDPVPHNAEKMLNELQRLSLKRLEGYGWRLHFIRRPLFQEVVVVVIDSAGEKMGILEEDGSVDMSPAIKLRE</sequence>
<keyword evidence="2" id="KW-1185">Reference proteome</keyword>
<proteinExistence type="predicted"/>
<gene>
    <name evidence="1" type="ORF">AB4875_02445</name>
</gene>
<dbReference type="Proteomes" id="UP001557484">
    <property type="component" value="Unassembled WGS sequence"/>
</dbReference>
<evidence type="ECO:0000313" key="2">
    <source>
        <dbReference type="Proteomes" id="UP001557484"/>
    </source>
</evidence>
<organism evidence="1 2">
    <name type="scientific">Zhongshania arctica</name>
    <dbReference type="NCBI Taxonomy" id="3238302"/>
    <lineage>
        <taxon>Bacteria</taxon>
        <taxon>Pseudomonadati</taxon>
        <taxon>Pseudomonadota</taxon>
        <taxon>Gammaproteobacteria</taxon>
        <taxon>Cellvibrionales</taxon>
        <taxon>Spongiibacteraceae</taxon>
        <taxon>Zhongshania</taxon>
    </lineage>
</organism>
<name>A0ABV3TRV6_9GAMM</name>
<evidence type="ECO:0000313" key="1">
    <source>
        <dbReference type="EMBL" id="MEX1664328.1"/>
    </source>
</evidence>
<accession>A0ABV3TRV6</accession>
<dbReference type="RefSeq" id="WP_368374452.1">
    <property type="nucleotide sequence ID" value="NZ_JBFRYB010000001.1"/>
</dbReference>
<reference evidence="1 2" key="1">
    <citation type="journal article" date="2011" name="Int. J. Syst. Evol. Microbiol.">
        <title>Zhongshania antarctica gen. nov., sp. nov. and Zhongshania guokunii sp. nov., gammaproteobacteria respectively isolated from coastal attached (fast) ice and surface seawater of the Antarctic.</title>
        <authorList>
            <person name="Li H.J."/>
            <person name="Zhang X.Y."/>
            <person name="Chen C.X."/>
            <person name="Zhang Y.J."/>
            <person name="Gao Z.M."/>
            <person name="Yu Y."/>
            <person name="Chen X.L."/>
            <person name="Chen B."/>
            <person name="Zhang Y.Z."/>
        </authorList>
    </citation>
    <scope>NUCLEOTIDE SEQUENCE [LARGE SCALE GENOMIC DNA]</scope>
    <source>
        <strain evidence="1 2">R06B22</strain>
    </source>
</reference>
<dbReference type="EMBL" id="JBFRYB010000001">
    <property type="protein sequence ID" value="MEX1664328.1"/>
    <property type="molecule type" value="Genomic_DNA"/>
</dbReference>
<comment type="caution">
    <text evidence="1">The sequence shown here is derived from an EMBL/GenBank/DDBJ whole genome shotgun (WGS) entry which is preliminary data.</text>
</comment>
<protein>
    <submittedName>
        <fullName evidence="1">Uncharacterized protein</fullName>
    </submittedName>
</protein>